<keyword evidence="2" id="KW-1185">Reference proteome</keyword>
<comment type="caution">
    <text evidence="1">The sequence shown here is derived from an EMBL/GenBank/DDBJ whole genome shotgun (WGS) entry which is preliminary data.</text>
</comment>
<dbReference type="EMBL" id="SHKW01000001">
    <property type="protein sequence ID" value="RZU40803.1"/>
    <property type="molecule type" value="Genomic_DNA"/>
</dbReference>
<organism evidence="1 2">
    <name type="scientific">Edaphobacter modestus</name>
    <dbReference type="NCBI Taxonomy" id="388466"/>
    <lineage>
        <taxon>Bacteria</taxon>
        <taxon>Pseudomonadati</taxon>
        <taxon>Acidobacteriota</taxon>
        <taxon>Terriglobia</taxon>
        <taxon>Terriglobales</taxon>
        <taxon>Acidobacteriaceae</taxon>
        <taxon>Edaphobacter</taxon>
    </lineage>
</organism>
<proteinExistence type="predicted"/>
<accession>A0A4Q7YUT4</accession>
<gene>
    <name evidence="1" type="ORF">BDD14_2287</name>
</gene>
<reference evidence="1 2" key="1">
    <citation type="submission" date="2019-02" db="EMBL/GenBank/DDBJ databases">
        <title>Genomic Encyclopedia of Archaeal and Bacterial Type Strains, Phase II (KMG-II): from individual species to whole genera.</title>
        <authorList>
            <person name="Goeker M."/>
        </authorList>
    </citation>
    <scope>NUCLEOTIDE SEQUENCE [LARGE SCALE GENOMIC DNA]</scope>
    <source>
        <strain evidence="1 2">DSM 18101</strain>
    </source>
</reference>
<evidence type="ECO:0000313" key="2">
    <source>
        <dbReference type="Proteomes" id="UP000292958"/>
    </source>
</evidence>
<sequence length="55" mass="5700">MSFHQCCDVTVPGAAEQIALPMTGNGAVFNFCRSFPNGDGIDDLTSGLSASPRVP</sequence>
<dbReference type="AlphaFoldDB" id="A0A4Q7YUT4"/>
<name>A0A4Q7YUT4_9BACT</name>
<dbReference type="Proteomes" id="UP000292958">
    <property type="component" value="Unassembled WGS sequence"/>
</dbReference>
<protein>
    <submittedName>
        <fullName evidence="1">Uncharacterized protein</fullName>
    </submittedName>
</protein>
<evidence type="ECO:0000313" key="1">
    <source>
        <dbReference type="EMBL" id="RZU40803.1"/>
    </source>
</evidence>